<dbReference type="Pfam" id="PF17370">
    <property type="entry name" value="DUF5392"/>
    <property type="match status" value="1"/>
</dbReference>
<sequence>MMNNFMFQNMPGYIQQEIEGVMSKVKSLIKKNTIFTLVSIPLIVFSVFNLFILLYRYGAGTEMVYVLLLFALLGSIGIALYKEAKAIRKEIRKVSSDQIVERIEASDVVNDYQKRGFIETIKKQPVLAMSVFIQFLQEEKNRKENE</sequence>
<dbReference type="InterPro" id="IPR020205">
    <property type="entry name" value="Uncharacterised_YwnF_TM"/>
</dbReference>
<evidence type="ECO:0000313" key="2">
    <source>
        <dbReference type="EMBL" id="QTM99138.1"/>
    </source>
</evidence>
<feature type="transmembrane region" description="Helical" evidence="1">
    <location>
        <begin position="63"/>
        <end position="81"/>
    </location>
</feature>
<accession>A0ABX7VRJ9</accession>
<organism evidence="2 3">
    <name type="scientific">Sediminibacillus dalangtanensis</name>
    <dbReference type="NCBI Taxonomy" id="2729421"/>
    <lineage>
        <taxon>Bacteria</taxon>
        <taxon>Bacillati</taxon>
        <taxon>Bacillota</taxon>
        <taxon>Bacilli</taxon>
        <taxon>Bacillales</taxon>
        <taxon>Bacillaceae</taxon>
        <taxon>Sediminibacillus</taxon>
    </lineage>
</organism>
<keyword evidence="1" id="KW-0812">Transmembrane</keyword>
<protein>
    <recommendedName>
        <fullName evidence="4">Holin-X, holin superfamily III</fullName>
    </recommendedName>
</protein>
<name>A0ABX7VRJ9_9BACI</name>
<dbReference type="Proteomes" id="UP000665043">
    <property type="component" value="Chromosome"/>
</dbReference>
<feature type="transmembrane region" description="Helical" evidence="1">
    <location>
        <begin position="34"/>
        <end position="57"/>
    </location>
</feature>
<reference evidence="2 3" key="1">
    <citation type="submission" date="2019-12" db="EMBL/GenBank/DDBJ databases">
        <title>The whole genome sequencing of a strain isolated from a Mars analog, Dalangtan Playa.</title>
        <authorList>
            <person name="Huang T."/>
        </authorList>
    </citation>
    <scope>NUCLEOTIDE SEQUENCE [LARGE SCALE GENOMIC DNA]</scope>
    <source>
        <strain evidence="2 3">DP4-553-S</strain>
    </source>
</reference>
<keyword evidence="1" id="KW-1133">Transmembrane helix</keyword>
<evidence type="ECO:0000256" key="1">
    <source>
        <dbReference type="SAM" id="Phobius"/>
    </source>
</evidence>
<dbReference type="EMBL" id="CP046956">
    <property type="protein sequence ID" value="QTM99138.1"/>
    <property type="molecule type" value="Genomic_DNA"/>
</dbReference>
<proteinExistence type="predicted"/>
<evidence type="ECO:0000313" key="3">
    <source>
        <dbReference type="Proteomes" id="UP000665043"/>
    </source>
</evidence>
<evidence type="ECO:0008006" key="4">
    <source>
        <dbReference type="Google" id="ProtNLM"/>
    </source>
</evidence>
<keyword evidence="1" id="KW-0472">Membrane</keyword>
<keyword evidence="3" id="KW-1185">Reference proteome</keyword>
<gene>
    <name evidence="2" type="ORF">ERJ70_07375</name>
</gene>